<feature type="domain" description="Major facilitator superfamily (MFS) profile" evidence="4">
    <location>
        <begin position="76"/>
        <end position="499"/>
    </location>
</feature>
<feature type="transmembrane region" description="Helical" evidence="3">
    <location>
        <begin position="235"/>
        <end position="256"/>
    </location>
</feature>
<evidence type="ECO:0000256" key="1">
    <source>
        <dbReference type="ARBA" id="ARBA00004141"/>
    </source>
</evidence>
<dbReference type="InterPro" id="IPR050327">
    <property type="entry name" value="Proton-linked_MCT"/>
</dbReference>
<dbReference type="InterPro" id="IPR011701">
    <property type="entry name" value="MFS"/>
</dbReference>
<dbReference type="Pfam" id="PF07690">
    <property type="entry name" value="MFS_1"/>
    <property type="match status" value="1"/>
</dbReference>
<organism evidence="5 6">
    <name type="scientific">Entomortierella parvispora</name>
    <dbReference type="NCBI Taxonomy" id="205924"/>
    <lineage>
        <taxon>Eukaryota</taxon>
        <taxon>Fungi</taxon>
        <taxon>Fungi incertae sedis</taxon>
        <taxon>Mucoromycota</taxon>
        <taxon>Mortierellomycotina</taxon>
        <taxon>Mortierellomycetes</taxon>
        <taxon>Mortierellales</taxon>
        <taxon>Mortierellaceae</taxon>
        <taxon>Entomortierella</taxon>
    </lineage>
</organism>
<comment type="subcellular location">
    <subcellularLocation>
        <location evidence="1">Membrane</location>
        <topology evidence="1">Multi-pass membrane protein</topology>
    </subcellularLocation>
</comment>
<protein>
    <recommendedName>
        <fullName evidence="4">Major facilitator superfamily (MFS) profile domain-containing protein</fullName>
    </recommendedName>
</protein>
<dbReference type="Proteomes" id="UP000827284">
    <property type="component" value="Unassembled WGS sequence"/>
</dbReference>
<evidence type="ECO:0000256" key="2">
    <source>
        <dbReference type="ARBA" id="ARBA00006727"/>
    </source>
</evidence>
<dbReference type="AlphaFoldDB" id="A0A9P3HCA2"/>
<dbReference type="PROSITE" id="PS50850">
    <property type="entry name" value="MFS"/>
    <property type="match status" value="1"/>
</dbReference>
<feature type="transmembrane region" description="Helical" evidence="3">
    <location>
        <begin position="203"/>
        <end position="223"/>
    </location>
</feature>
<feature type="transmembrane region" description="Helical" evidence="3">
    <location>
        <begin position="470"/>
        <end position="491"/>
    </location>
</feature>
<keyword evidence="3" id="KW-0472">Membrane</keyword>
<dbReference type="PANTHER" id="PTHR11360">
    <property type="entry name" value="MONOCARBOXYLATE TRANSPORTER"/>
    <property type="match status" value="1"/>
</dbReference>
<gene>
    <name evidence="5" type="ORF">EMPS_06253</name>
</gene>
<feature type="transmembrane region" description="Helical" evidence="3">
    <location>
        <begin position="435"/>
        <end position="458"/>
    </location>
</feature>
<dbReference type="PANTHER" id="PTHR11360:SF284">
    <property type="entry name" value="EG:103B4.3 PROTEIN-RELATED"/>
    <property type="match status" value="1"/>
</dbReference>
<proteinExistence type="inferred from homology"/>
<feature type="transmembrane region" description="Helical" evidence="3">
    <location>
        <begin position="400"/>
        <end position="423"/>
    </location>
</feature>
<sequence length="517" mass="54684">MTTKTFCDVDETPRTSCEIAPYSAYTTRNTAPATSSSASCSPEKHAKSSAPSFIELSQSPTLVDISDRAPDGGLRAWLVVLGSFMIHCFCFAPTEYIFGMFENHYMMLYPDASHGTIAFIGTLGSSSTYFAGFISGAAADRFGYKITALLGTFVMALALILASFASQVWQLMLTQGVLFGIGASLVYYPAIGAPSHWFDSKRGFALGLAVSGTGLGGLALAPATQALMSGVGVEWTLRALALFCVIVCGTASFLIVERESGKKMPEPPKTLSEAEIGQITEKLSSEEEKAAKPTGIAGFFADLKVFKDPQFLSLTCAELAASIGFLIPMYYFQTYSIFIGLTASNGALIAGLSSGASCLGRIALGFAADRLPKTVVVSFCAWMTAGSILIIWTLSKSFGVYLLFALVYGFFAGGYVSLVPLVLSETFGSQQLSTVIGFMYAASGVGMLAGAPVAGMILDATKPNITYLPVIMTSGGTLLVGAICISAWVFFRRLDKRTKREAALAPEDPSTAVVHLS</sequence>
<name>A0A9P3HCA2_9FUNG</name>
<feature type="transmembrane region" description="Helical" evidence="3">
    <location>
        <begin position="146"/>
        <end position="165"/>
    </location>
</feature>
<dbReference type="GO" id="GO:0022857">
    <property type="term" value="F:transmembrane transporter activity"/>
    <property type="evidence" value="ECO:0007669"/>
    <property type="project" value="InterPro"/>
</dbReference>
<evidence type="ECO:0000313" key="6">
    <source>
        <dbReference type="Proteomes" id="UP000827284"/>
    </source>
</evidence>
<keyword evidence="3" id="KW-1133">Transmembrane helix</keyword>
<comment type="similarity">
    <text evidence="2">Belongs to the major facilitator superfamily. Monocarboxylate porter (TC 2.A.1.13) family.</text>
</comment>
<feature type="transmembrane region" description="Helical" evidence="3">
    <location>
        <begin position="171"/>
        <end position="191"/>
    </location>
</feature>
<dbReference type="EMBL" id="BQFW01000008">
    <property type="protein sequence ID" value="GJJ73895.1"/>
    <property type="molecule type" value="Genomic_DNA"/>
</dbReference>
<feature type="transmembrane region" description="Helical" evidence="3">
    <location>
        <begin position="117"/>
        <end position="139"/>
    </location>
</feature>
<dbReference type="InterPro" id="IPR020846">
    <property type="entry name" value="MFS_dom"/>
</dbReference>
<dbReference type="CDD" id="cd17352">
    <property type="entry name" value="MFS_MCT_SLC16"/>
    <property type="match status" value="1"/>
</dbReference>
<dbReference type="Gene3D" id="1.20.1250.20">
    <property type="entry name" value="MFS general substrate transporter like domains"/>
    <property type="match status" value="1"/>
</dbReference>
<feature type="transmembrane region" description="Helical" evidence="3">
    <location>
        <begin position="337"/>
        <end position="363"/>
    </location>
</feature>
<dbReference type="InterPro" id="IPR036259">
    <property type="entry name" value="MFS_trans_sf"/>
</dbReference>
<evidence type="ECO:0000256" key="3">
    <source>
        <dbReference type="SAM" id="Phobius"/>
    </source>
</evidence>
<keyword evidence="6" id="KW-1185">Reference proteome</keyword>
<reference evidence="5" key="1">
    <citation type="submission" date="2021-11" db="EMBL/GenBank/DDBJ databases">
        <authorList>
            <person name="Herlambang A."/>
            <person name="Guo Y."/>
            <person name="Takashima Y."/>
            <person name="Nishizawa T."/>
        </authorList>
    </citation>
    <scope>NUCLEOTIDE SEQUENCE</scope>
    <source>
        <strain evidence="5">E1425</strain>
    </source>
</reference>
<dbReference type="OrthoDB" id="6499973at2759"/>
<accession>A0A9P3HCA2</accession>
<dbReference type="SUPFAM" id="SSF103473">
    <property type="entry name" value="MFS general substrate transporter"/>
    <property type="match status" value="1"/>
</dbReference>
<feature type="transmembrane region" description="Helical" evidence="3">
    <location>
        <begin position="375"/>
        <end position="394"/>
    </location>
</feature>
<evidence type="ECO:0000259" key="4">
    <source>
        <dbReference type="PROSITE" id="PS50850"/>
    </source>
</evidence>
<dbReference type="GO" id="GO:0016020">
    <property type="term" value="C:membrane"/>
    <property type="evidence" value="ECO:0007669"/>
    <property type="project" value="UniProtKB-SubCell"/>
</dbReference>
<reference evidence="5" key="2">
    <citation type="journal article" date="2022" name="Microbiol. Resour. Announc.">
        <title>Whole-Genome Sequence of Entomortierella parvispora E1425, a Mucoromycotan Fungus Associated with Burkholderiaceae-Related Endosymbiotic Bacteria.</title>
        <authorList>
            <person name="Herlambang A."/>
            <person name="Guo Y."/>
            <person name="Takashima Y."/>
            <person name="Narisawa K."/>
            <person name="Ohta H."/>
            <person name="Nishizawa T."/>
        </authorList>
    </citation>
    <scope>NUCLEOTIDE SEQUENCE</scope>
    <source>
        <strain evidence="5">E1425</strain>
    </source>
</reference>
<comment type="caution">
    <text evidence="5">The sequence shown here is derived from an EMBL/GenBank/DDBJ whole genome shotgun (WGS) entry which is preliminary data.</text>
</comment>
<evidence type="ECO:0000313" key="5">
    <source>
        <dbReference type="EMBL" id="GJJ73895.1"/>
    </source>
</evidence>
<keyword evidence="3" id="KW-0812">Transmembrane</keyword>
<feature type="transmembrane region" description="Helical" evidence="3">
    <location>
        <begin position="76"/>
        <end position="97"/>
    </location>
</feature>
<feature type="transmembrane region" description="Helical" evidence="3">
    <location>
        <begin position="311"/>
        <end position="331"/>
    </location>
</feature>